<dbReference type="Proteomes" id="UP001063698">
    <property type="component" value="Chromosome"/>
</dbReference>
<gene>
    <name evidence="1" type="ORF">IPA_00920</name>
</gene>
<keyword evidence="2" id="KW-1185">Reference proteome</keyword>
<dbReference type="EMBL" id="CP006868">
    <property type="protein sequence ID" value="UXD22017.1"/>
    <property type="molecule type" value="Genomic_DNA"/>
</dbReference>
<protein>
    <submittedName>
        <fullName evidence="1">Uncharacterized protein</fullName>
    </submittedName>
</protein>
<organism evidence="1 2">
    <name type="scientific">Ignicoccus pacificus DSM 13166</name>
    <dbReference type="NCBI Taxonomy" id="940294"/>
    <lineage>
        <taxon>Archaea</taxon>
        <taxon>Thermoproteota</taxon>
        <taxon>Thermoprotei</taxon>
        <taxon>Desulfurococcales</taxon>
        <taxon>Desulfurococcaceae</taxon>
        <taxon>Ignicoccus</taxon>
    </lineage>
</organism>
<evidence type="ECO:0000313" key="2">
    <source>
        <dbReference type="Proteomes" id="UP001063698"/>
    </source>
</evidence>
<dbReference type="KEGG" id="ipc:IPA_00920"/>
<proteinExistence type="predicted"/>
<dbReference type="AlphaFoldDB" id="A0A977KAE3"/>
<sequence>MKSIKSSLPLLVVIALGIVADVYLFNTTYHPQSPATSTTSILTFPERIGNVTVLKAYVGNEGIEKIKSIHWDPEALKGLVNGAVVIYSDGSIAWIAELKSPVIAKKLEDEMVNRIAQLQGKLPYGTPIPHQIGNTTFYIIPDVRDRVHILWREGRYLIWLELGSQGVKVLNAYIKYYWGK</sequence>
<accession>A0A977KAE3</accession>
<name>A0A977KAE3_9CREN</name>
<reference evidence="1" key="1">
    <citation type="submission" date="2013-11" db="EMBL/GenBank/DDBJ databases">
        <title>Comparative genomics of Ignicoccus.</title>
        <authorList>
            <person name="Podar M."/>
        </authorList>
    </citation>
    <scope>NUCLEOTIDE SEQUENCE</scope>
    <source>
        <strain evidence="1">DSM 13166</strain>
    </source>
</reference>
<evidence type="ECO:0000313" key="1">
    <source>
        <dbReference type="EMBL" id="UXD22017.1"/>
    </source>
</evidence>